<dbReference type="InterPro" id="IPR027417">
    <property type="entry name" value="P-loop_NTPase"/>
</dbReference>
<dbReference type="SMART" id="SM00382">
    <property type="entry name" value="AAA"/>
    <property type="match status" value="1"/>
</dbReference>
<feature type="transmembrane region" description="Helical" evidence="10">
    <location>
        <begin position="533"/>
        <end position="564"/>
    </location>
</feature>
<dbReference type="InterPro" id="IPR003439">
    <property type="entry name" value="ABC_transporter-like_ATP-bd"/>
</dbReference>
<dbReference type="EMBL" id="DXET01000104">
    <property type="protein sequence ID" value="HIX81241.1"/>
    <property type="molecule type" value="Genomic_DNA"/>
</dbReference>
<evidence type="ECO:0000256" key="2">
    <source>
        <dbReference type="ARBA" id="ARBA00022475"/>
    </source>
</evidence>
<keyword evidence="7 10" id="KW-0472">Membrane</keyword>
<dbReference type="SUPFAM" id="SSF52540">
    <property type="entry name" value="P-loop containing nucleoside triphosphate hydrolases"/>
    <property type="match status" value="1"/>
</dbReference>
<feature type="transmembrane region" description="Helical" evidence="10">
    <location>
        <begin position="248"/>
        <end position="269"/>
    </location>
</feature>
<dbReference type="InterPro" id="IPR017871">
    <property type="entry name" value="ABC_transporter-like_CS"/>
</dbReference>
<evidence type="ECO:0000256" key="6">
    <source>
        <dbReference type="ARBA" id="ARBA00022989"/>
    </source>
</evidence>
<dbReference type="Gene3D" id="3.40.50.300">
    <property type="entry name" value="P-loop containing nucleotide triphosphate hydrolases"/>
    <property type="match status" value="1"/>
</dbReference>
<dbReference type="PANTHER" id="PTHR24220:SF692">
    <property type="entry name" value="ABC TRANSPORTER DOMAIN-CONTAINING PROTEIN"/>
    <property type="match status" value="1"/>
</dbReference>
<comment type="caution">
    <text evidence="12">The sequence shown here is derived from an EMBL/GenBank/DDBJ whole genome shotgun (WGS) entry which is preliminary data.</text>
</comment>
<name>A0A9D1XL79_9FIRM</name>
<dbReference type="InterPro" id="IPR003838">
    <property type="entry name" value="ABC3_permease_C"/>
</dbReference>
<dbReference type="GO" id="GO:0022857">
    <property type="term" value="F:transmembrane transporter activity"/>
    <property type="evidence" value="ECO:0007669"/>
    <property type="project" value="TreeGrafter"/>
</dbReference>
<feature type="coiled-coil region" evidence="9">
    <location>
        <begin position="442"/>
        <end position="469"/>
    </location>
</feature>
<accession>A0A9D1XL79</accession>
<evidence type="ECO:0000313" key="13">
    <source>
        <dbReference type="Proteomes" id="UP000886724"/>
    </source>
</evidence>
<dbReference type="AlphaFoldDB" id="A0A9D1XL79"/>
<reference evidence="12" key="2">
    <citation type="submission" date="2021-04" db="EMBL/GenBank/DDBJ databases">
        <authorList>
            <person name="Gilroy R."/>
        </authorList>
    </citation>
    <scope>NUCLEOTIDE SEQUENCE</scope>
    <source>
        <strain evidence="12">ChiGjej1B1-14440</strain>
    </source>
</reference>
<evidence type="ECO:0000256" key="3">
    <source>
        <dbReference type="ARBA" id="ARBA00022692"/>
    </source>
</evidence>
<keyword evidence="4" id="KW-0547">Nucleotide-binding</keyword>
<dbReference type="Pfam" id="PF02687">
    <property type="entry name" value="FtsX"/>
    <property type="match status" value="1"/>
</dbReference>
<keyword evidence="9" id="KW-0175">Coiled coil</keyword>
<comment type="subcellular location">
    <subcellularLocation>
        <location evidence="1">Cell inner membrane</location>
        <topology evidence="1">Multi-pass membrane protein</topology>
    </subcellularLocation>
</comment>
<dbReference type="GO" id="GO:0005886">
    <property type="term" value="C:plasma membrane"/>
    <property type="evidence" value="ECO:0007669"/>
    <property type="project" value="UniProtKB-SubCell"/>
</dbReference>
<keyword evidence="3 10" id="KW-0812">Transmembrane</keyword>
<evidence type="ECO:0000256" key="9">
    <source>
        <dbReference type="SAM" id="Coils"/>
    </source>
</evidence>
<evidence type="ECO:0000256" key="5">
    <source>
        <dbReference type="ARBA" id="ARBA00022840"/>
    </source>
</evidence>
<feature type="domain" description="ABC transporter" evidence="11">
    <location>
        <begin position="2"/>
        <end position="227"/>
    </location>
</feature>
<feature type="transmembrane region" description="Helical" evidence="10">
    <location>
        <begin position="584"/>
        <end position="605"/>
    </location>
</feature>
<organism evidence="12 13">
    <name type="scientific">Candidatus Erysipelatoclostridium merdavium</name>
    <dbReference type="NCBI Taxonomy" id="2838566"/>
    <lineage>
        <taxon>Bacteria</taxon>
        <taxon>Bacillati</taxon>
        <taxon>Bacillota</taxon>
        <taxon>Erysipelotrichia</taxon>
        <taxon>Erysipelotrichales</taxon>
        <taxon>Erysipelotrichales incertae sedis</taxon>
    </lineage>
</organism>
<comment type="similarity">
    <text evidence="8">Belongs to the ABC transporter superfamily. Macrolide exporter (TC 3.A.1.122) family.</text>
</comment>
<proteinExistence type="inferred from homology"/>
<dbReference type="Pfam" id="PF00005">
    <property type="entry name" value="ABC_tran"/>
    <property type="match status" value="1"/>
</dbReference>
<dbReference type="PANTHER" id="PTHR24220">
    <property type="entry name" value="IMPORT ATP-BINDING PROTEIN"/>
    <property type="match status" value="1"/>
</dbReference>
<keyword evidence="2" id="KW-1003">Cell membrane</keyword>
<keyword evidence="6 10" id="KW-1133">Transmembrane helix</keyword>
<keyword evidence="5 12" id="KW-0067">ATP-binding</keyword>
<dbReference type="InterPro" id="IPR015854">
    <property type="entry name" value="ABC_transpr_LolD-like"/>
</dbReference>
<dbReference type="GO" id="GO:0005524">
    <property type="term" value="F:ATP binding"/>
    <property type="evidence" value="ECO:0007669"/>
    <property type="project" value="UniProtKB-KW"/>
</dbReference>
<dbReference type="InterPro" id="IPR003593">
    <property type="entry name" value="AAA+_ATPase"/>
</dbReference>
<evidence type="ECO:0000256" key="10">
    <source>
        <dbReference type="SAM" id="Phobius"/>
    </source>
</evidence>
<dbReference type="PROSITE" id="PS50893">
    <property type="entry name" value="ABC_TRANSPORTER_2"/>
    <property type="match status" value="1"/>
</dbReference>
<protein>
    <submittedName>
        <fullName evidence="12">ATP-binding cassette domain-containing protein</fullName>
    </submittedName>
</protein>
<evidence type="ECO:0000313" key="12">
    <source>
        <dbReference type="EMBL" id="HIX81241.1"/>
    </source>
</evidence>
<dbReference type="GO" id="GO:0016887">
    <property type="term" value="F:ATP hydrolysis activity"/>
    <property type="evidence" value="ECO:0007669"/>
    <property type="project" value="InterPro"/>
</dbReference>
<feature type="transmembrane region" description="Helical" evidence="10">
    <location>
        <begin position="489"/>
        <end position="513"/>
    </location>
</feature>
<dbReference type="Proteomes" id="UP000886724">
    <property type="component" value="Unassembled WGS sequence"/>
</dbReference>
<evidence type="ECO:0000256" key="7">
    <source>
        <dbReference type="ARBA" id="ARBA00023136"/>
    </source>
</evidence>
<evidence type="ECO:0000256" key="4">
    <source>
        <dbReference type="ARBA" id="ARBA00022741"/>
    </source>
</evidence>
<sequence length="620" mass="70987">MLEIKNLTKEYDDLVIDNLSVTFPSTGMVIITGKSGCGKTTLLNIIGGIDLNYQGNIFIDNQNIREIKNYCRKHVGFIFQDFNLINWLNVKNNYLLPGFFTKIIYKRAIEDQEEKLELQKLKRKKVKLLSGGQKQRVALLRAIIKNVDILLCDEPTGSLDQENSQAVFELLKKEAKERLVIVISHDENLAIKYADQLYVMENGKLIKKRDSIKTTDKFYCRLKKHAPANIFKLVLLQYRSNLYRNLKISAGITLAIFCIMITFTLSGSLQNQVKKQLTSIFPNQLISIQQQNHQAINYQELINLKEHSQNQYLYGEPVDYEFIGISLKNSYATESTVYISDMTKKVQSNRIEYGRKLNKDDEIVLTKTTAVHLSNDYQKLINRYVYGYYLKDNQIKKIKLKIVGITDEVSMFDTMYINELANFEHISEIFKVNKEEITTQLVLMNLNQLVNVENEIENLKEKYSYLDFKVAGQDINANVDNFLLQIQRVLLLFSSLAIIAACFLIGEVLYLSVVEKTKDFGIFKCLGASKIQILLLVLLESVILVTVSFVLALILLIQIVQMINSLVITSYSFEGNFVSIDLKLLLVIYLFALGLGILSSCLPAFKASHLDPIKALKYHS</sequence>
<reference evidence="12" key="1">
    <citation type="journal article" date="2021" name="PeerJ">
        <title>Extensive microbial diversity within the chicken gut microbiome revealed by metagenomics and culture.</title>
        <authorList>
            <person name="Gilroy R."/>
            <person name="Ravi A."/>
            <person name="Getino M."/>
            <person name="Pursley I."/>
            <person name="Horton D.L."/>
            <person name="Alikhan N.F."/>
            <person name="Baker D."/>
            <person name="Gharbi K."/>
            <person name="Hall N."/>
            <person name="Watson M."/>
            <person name="Adriaenssens E.M."/>
            <person name="Foster-Nyarko E."/>
            <person name="Jarju S."/>
            <person name="Secka A."/>
            <person name="Antonio M."/>
            <person name="Oren A."/>
            <person name="Chaudhuri R.R."/>
            <person name="La Ragione R."/>
            <person name="Hildebrand F."/>
            <person name="Pallen M.J."/>
        </authorList>
    </citation>
    <scope>NUCLEOTIDE SEQUENCE</scope>
    <source>
        <strain evidence="12">ChiGjej1B1-14440</strain>
    </source>
</reference>
<evidence type="ECO:0000256" key="1">
    <source>
        <dbReference type="ARBA" id="ARBA00004429"/>
    </source>
</evidence>
<dbReference type="PROSITE" id="PS00211">
    <property type="entry name" value="ABC_TRANSPORTER_1"/>
    <property type="match status" value="1"/>
</dbReference>
<evidence type="ECO:0000259" key="11">
    <source>
        <dbReference type="PROSITE" id="PS50893"/>
    </source>
</evidence>
<evidence type="ECO:0000256" key="8">
    <source>
        <dbReference type="ARBA" id="ARBA00038388"/>
    </source>
</evidence>
<dbReference type="InterPro" id="IPR025857">
    <property type="entry name" value="MacB_PCD"/>
</dbReference>
<dbReference type="Pfam" id="PF12704">
    <property type="entry name" value="MacB_PCD"/>
    <property type="match status" value="1"/>
</dbReference>
<gene>
    <name evidence="12" type="ORF">H9980_04615</name>
</gene>